<evidence type="ECO:0000256" key="2">
    <source>
        <dbReference type="ARBA" id="ARBA00004308"/>
    </source>
</evidence>
<dbReference type="PROSITE" id="PS00518">
    <property type="entry name" value="ZF_RING_1"/>
    <property type="match status" value="1"/>
</dbReference>
<name>A0ABD2ZVA4_9GENT</name>
<dbReference type="InterPro" id="IPR017907">
    <property type="entry name" value="Znf_RING_CS"/>
</dbReference>
<evidence type="ECO:0000256" key="7">
    <source>
        <dbReference type="ARBA" id="ARBA00022786"/>
    </source>
</evidence>
<evidence type="ECO:0000259" key="12">
    <source>
        <dbReference type="PROSITE" id="PS50089"/>
    </source>
</evidence>
<evidence type="ECO:0000313" key="13">
    <source>
        <dbReference type="EMBL" id="KAL3522265.1"/>
    </source>
</evidence>
<evidence type="ECO:0000256" key="10">
    <source>
        <dbReference type="PROSITE-ProRule" id="PRU00175"/>
    </source>
</evidence>
<comment type="pathway">
    <text evidence="3 11">Protein modification; protein ubiquitination.</text>
</comment>
<keyword evidence="14" id="KW-1185">Reference proteome</keyword>
<dbReference type="EMBL" id="JBJUIK010000007">
    <property type="protein sequence ID" value="KAL3522265.1"/>
    <property type="molecule type" value="Genomic_DNA"/>
</dbReference>
<accession>A0ABD2ZVA4</accession>
<evidence type="ECO:0000256" key="1">
    <source>
        <dbReference type="ARBA" id="ARBA00000900"/>
    </source>
</evidence>
<keyword evidence="7 11" id="KW-0833">Ubl conjugation pathway</keyword>
<comment type="domain">
    <text evidence="11">The RING-type zinc finger domain is responsible for E3 ligase activity.</text>
</comment>
<dbReference type="InterPro" id="IPR003613">
    <property type="entry name" value="Ubox_domain"/>
</dbReference>
<sequence>MEFEEQLAQELKPMNPTSTTAAEKMSGCFDCSICLEFACDPVVTVCGHLYCWPCIYKWLEFQKSSLSSNDHSKCPVCKAKISHESVVPLYGRGRSLSEDDKVDKNSTSLNNVIPPRPNAFARQAQTITSSTTTLRRRLPSHNPYQNLQSLSYPAAATSEEALSSALSNNLGSPSAICHPIGGNYGEMVYARVFGNSDRLYSYPNSYHTEANSSPRLRRQEIQAFKSLNRISVFLFCCLLSCLLLF</sequence>
<dbReference type="InterPro" id="IPR045103">
    <property type="entry name" value="RNF5/RNF185-like"/>
</dbReference>
<evidence type="ECO:0000256" key="3">
    <source>
        <dbReference type="ARBA" id="ARBA00004906"/>
    </source>
</evidence>
<dbReference type="GO" id="GO:0005789">
    <property type="term" value="C:endoplasmic reticulum membrane"/>
    <property type="evidence" value="ECO:0007669"/>
    <property type="project" value="UniProtKB-SubCell"/>
</dbReference>
<keyword evidence="11" id="KW-0256">Endoplasmic reticulum</keyword>
<dbReference type="GO" id="GO:0061630">
    <property type="term" value="F:ubiquitin protein ligase activity"/>
    <property type="evidence" value="ECO:0007669"/>
    <property type="project" value="UniProtKB-UniRule"/>
</dbReference>
<comment type="caution">
    <text evidence="13">The sequence shown here is derived from an EMBL/GenBank/DDBJ whole genome shotgun (WGS) entry which is preliminary data.</text>
</comment>
<dbReference type="Proteomes" id="UP001630127">
    <property type="component" value="Unassembled WGS sequence"/>
</dbReference>
<gene>
    <name evidence="13" type="ORF">ACH5RR_015099</name>
</gene>
<evidence type="ECO:0000256" key="8">
    <source>
        <dbReference type="ARBA" id="ARBA00022833"/>
    </source>
</evidence>
<reference evidence="13 14" key="1">
    <citation type="submission" date="2024-11" db="EMBL/GenBank/DDBJ databases">
        <title>A near-complete genome assembly of Cinchona calisaya.</title>
        <authorList>
            <person name="Lian D.C."/>
            <person name="Zhao X.W."/>
            <person name="Wei L."/>
        </authorList>
    </citation>
    <scope>NUCLEOTIDE SEQUENCE [LARGE SCALE GENOMIC DNA]</scope>
    <source>
        <tissue evidence="13">Nenye</tissue>
    </source>
</reference>
<dbReference type="PANTHER" id="PTHR12313">
    <property type="entry name" value="E3 UBIQUITIN-PROTEIN LIGASE RNF5-RELATED"/>
    <property type="match status" value="1"/>
</dbReference>
<comment type="function">
    <text evidence="11">E3 ubiquitin-protein ligase.</text>
</comment>
<dbReference type="InterPro" id="IPR001841">
    <property type="entry name" value="Znf_RING"/>
</dbReference>
<dbReference type="InterPro" id="IPR013083">
    <property type="entry name" value="Znf_RING/FYVE/PHD"/>
</dbReference>
<proteinExistence type="predicted"/>
<dbReference type="Pfam" id="PF13445">
    <property type="entry name" value="zf-RING_UBOX"/>
    <property type="match status" value="1"/>
</dbReference>
<dbReference type="GO" id="GO:0008270">
    <property type="term" value="F:zinc ion binding"/>
    <property type="evidence" value="ECO:0007669"/>
    <property type="project" value="UniProtKB-KW"/>
</dbReference>
<comment type="subcellular location">
    <subcellularLocation>
        <location evidence="2">Endomembrane system</location>
    </subcellularLocation>
    <subcellularLocation>
        <location evidence="11">Endoplasmic reticulum membrane</location>
        <topology evidence="11">Single-pass type IV membrane protein</topology>
    </subcellularLocation>
</comment>
<keyword evidence="4 11" id="KW-0808">Transferase</keyword>
<keyword evidence="9" id="KW-0472">Membrane</keyword>
<dbReference type="AlphaFoldDB" id="A0ABD2ZVA4"/>
<dbReference type="GO" id="GO:0006511">
    <property type="term" value="P:ubiquitin-dependent protein catabolic process"/>
    <property type="evidence" value="ECO:0007669"/>
    <property type="project" value="UniProtKB-UniRule"/>
</dbReference>
<comment type="catalytic activity">
    <reaction evidence="1 11">
        <text>S-ubiquitinyl-[E2 ubiquitin-conjugating enzyme]-L-cysteine + [acceptor protein]-L-lysine = [E2 ubiquitin-conjugating enzyme]-L-cysteine + N(6)-ubiquitinyl-[acceptor protein]-L-lysine.</text>
        <dbReference type="EC" id="2.3.2.27"/>
    </reaction>
</comment>
<evidence type="ECO:0000256" key="6">
    <source>
        <dbReference type="ARBA" id="ARBA00022771"/>
    </source>
</evidence>
<dbReference type="SMART" id="SM00504">
    <property type="entry name" value="Ubox"/>
    <property type="match status" value="1"/>
</dbReference>
<dbReference type="InterPro" id="IPR027370">
    <property type="entry name" value="Znf-RING_euk"/>
</dbReference>
<feature type="domain" description="RING-type" evidence="12">
    <location>
        <begin position="31"/>
        <end position="78"/>
    </location>
</feature>
<dbReference type="EC" id="2.3.2.27" evidence="11"/>
<evidence type="ECO:0000256" key="11">
    <source>
        <dbReference type="RuleBase" id="RU369090"/>
    </source>
</evidence>
<protein>
    <recommendedName>
        <fullName evidence="11">E3 ubiquitin-protein ligase RMA</fullName>
        <ecNumber evidence="11">2.3.2.27</ecNumber>
    </recommendedName>
    <alternativeName>
        <fullName evidence="11">Protein RING membrane-anchor</fullName>
    </alternativeName>
    <alternativeName>
        <fullName evidence="11">RING-type E3 ubiquitin transferase RMA</fullName>
    </alternativeName>
</protein>
<keyword evidence="5 11" id="KW-0479">Metal-binding</keyword>
<organism evidence="13 14">
    <name type="scientific">Cinchona calisaya</name>
    <dbReference type="NCBI Taxonomy" id="153742"/>
    <lineage>
        <taxon>Eukaryota</taxon>
        <taxon>Viridiplantae</taxon>
        <taxon>Streptophyta</taxon>
        <taxon>Embryophyta</taxon>
        <taxon>Tracheophyta</taxon>
        <taxon>Spermatophyta</taxon>
        <taxon>Magnoliopsida</taxon>
        <taxon>eudicotyledons</taxon>
        <taxon>Gunneridae</taxon>
        <taxon>Pentapetalae</taxon>
        <taxon>asterids</taxon>
        <taxon>lamiids</taxon>
        <taxon>Gentianales</taxon>
        <taxon>Rubiaceae</taxon>
        <taxon>Cinchonoideae</taxon>
        <taxon>Cinchoneae</taxon>
        <taxon>Cinchona</taxon>
    </lineage>
</organism>
<evidence type="ECO:0000256" key="5">
    <source>
        <dbReference type="ARBA" id="ARBA00022723"/>
    </source>
</evidence>
<evidence type="ECO:0000256" key="9">
    <source>
        <dbReference type="ARBA" id="ARBA00023136"/>
    </source>
</evidence>
<evidence type="ECO:0000313" key="14">
    <source>
        <dbReference type="Proteomes" id="UP001630127"/>
    </source>
</evidence>
<evidence type="ECO:0000256" key="4">
    <source>
        <dbReference type="ARBA" id="ARBA00022679"/>
    </source>
</evidence>
<keyword evidence="8 11" id="KW-0862">Zinc</keyword>
<dbReference type="SMART" id="SM00184">
    <property type="entry name" value="RING"/>
    <property type="match status" value="1"/>
</dbReference>
<keyword evidence="6 10" id="KW-0863">Zinc-finger</keyword>
<dbReference type="Gene3D" id="3.30.40.10">
    <property type="entry name" value="Zinc/RING finger domain, C3HC4 (zinc finger)"/>
    <property type="match status" value="1"/>
</dbReference>
<dbReference type="PROSITE" id="PS50089">
    <property type="entry name" value="ZF_RING_2"/>
    <property type="match status" value="1"/>
</dbReference>
<dbReference type="SUPFAM" id="SSF57850">
    <property type="entry name" value="RING/U-box"/>
    <property type="match status" value="1"/>
</dbReference>